<evidence type="ECO:0000259" key="1">
    <source>
        <dbReference type="SMART" id="SM00421"/>
    </source>
</evidence>
<dbReference type="Gene3D" id="1.10.10.10">
    <property type="entry name" value="Winged helix-like DNA-binding domain superfamily/Winged helix DNA-binding domain"/>
    <property type="match status" value="1"/>
</dbReference>
<dbReference type="GO" id="GO:0006355">
    <property type="term" value="P:regulation of DNA-templated transcription"/>
    <property type="evidence" value="ECO:0007669"/>
    <property type="project" value="InterPro"/>
</dbReference>
<evidence type="ECO:0000313" key="2">
    <source>
        <dbReference type="EMBL" id="CAG2137376.1"/>
    </source>
</evidence>
<sequence length="389" mass="42894">MTRPSWIDARRPGQSALDMDEISDLIGLVYDGPLLEIPWQSLLDALRNLLDANYVTLVLRPPSSTSPGLMITSSAVDTTVGTGAYAQHFYAIDPFVNLPTGRVLTVYELIGEARWLESEIYRFFNKPYDVLRIMGVDIRAEQGEECRLRVCRPHGSEDFSDADKALCQRIVPHLQRAVRIHANLNTTESERRLYAGTVDRLLIGSVVLDDAGQILTTNGMADELLAEKNGLVVCNGQLTVDSPQENRKLQALVRQATTLRDSVQPGIPIGLSVPRKGGRAKLGLLVRPIATPTWSQQPRQPAVAVLIRDPEQKALASTDLLRNMFEFTRAEASLVLLLTQGLSLDEAAQELDIRRNTARAHLRAVFAKTGVTRQAALVQTVLHSIIPLG</sequence>
<proteinExistence type="predicted"/>
<keyword evidence="3" id="KW-1185">Reference proteome</keyword>
<dbReference type="InterPro" id="IPR000792">
    <property type="entry name" value="Tscrpt_reg_LuxR_C"/>
</dbReference>
<dbReference type="Proteomes" id="UP000672934">
    <property type="component" value="Unassembled WGS sequence"/>
</dbReference>
<comment type="caution">
    <text evidence="2">The sequence shown here is derived from an EMBL/GenBank/DDBJ whole genome shotgun (WGS) entry which is preliminary data.</text>
</comment>
<dbReference type="SUPFAM" id="SSF46894">
    <property type="entry name" value="C-terminal effector domain of the bipartite response regulators"/>
    <property type="match status" value="1"/>
</dbReference>
<reference evidence="2" key="1">
    <citation type="submission" date="2021-03" db="EMBL/GenBank/DDBJ databases">
        <authorList>
            <person name="Peeters C."/>
        </authorList>
    </citation>
    <scope>NUCLEOTIDE SEQUENCE</scope>
    <source>
        <strain evidence="2">LMG 31506</strain>
    </source>
</reference>
<dbReference type="RefSeq" id="WP_211946800.1">
    <property type="nucleotide sequence ID" value="NZ_CAJPUY010000005.1"/>
</dbReference>
<protein>
    <recommendedName>
        <fullName evidence="1">HTH luxR-type domain-containing protein</fullName>
    </recommendedName>
</protein>
<dbReference type="InterPro" id="IPR016032">
    <property type="entry name" value="Sig_transdc_resp-reg_C-effctor"/>
</dbReference>
<dbReference type="EMBL" id="CAJPUY010000005">
    <property type="protein sequence ID" value="CAG2137376.1"/>
    <property type="molecule type" value="Genomic_DNA"/>
</dbReference>
<organism evidence="2 3">
    <name type="scientific">Cupriavidus yeoncheonensis</name>
    <dbReference type="NCBI Taxonomy" id="1462994"/>
    <lineage>
        <taxon>Bacteria</taxon>
        <taxon>Pseudomonadati</taxon>
        <taxon>Pseudomonadota</taxon>
        <taxon>Betaproteobacteria</taxon>
        <taxon>Burkholderiales</taxon>
        <taxon>Burkholderiaceae</taxon>
        <taxon>Cupriavidus</taxon>
    </lineage>
</organism>
<dbReference type="InterPro" id="IPR036388">
    <property type="entry name" value="WH-like_DNA-bd_sf"/>
</dbReference>
<dbReference type="AlphaFoldDB" id="A0A916ND69"/>
<evidence type="ECO:0000313" key="3">
    <source>
        <dbReference type="Proteomes" id="UP000672934"/>
    </source>
</evidence>
<feature type="domain" description="HTH luxR-type" evidence="1">
    <location>
        <begin position="324"/>
        <end position="381"/>
    </location>
</feature>
<dbReference type="GO" id="GO:0003677">
    <property type="term" value="F:DNA binding"/>
    <property type="evidence" value="ECO:0007669"/>
    <property type="project" value="InterPro"/>
</dbReference>
<gene>
    <name evidence="2" type="ORF">LMG31506_01830</name>
</gene>
<name>A0A916ND69_9BURK</name>
<dbReference type="SMART" id="SM00421">
    <property type="entry name" value="HTH_LUXR"/>
    <property type="match status" value="1"/>
</dbReference>
<accession>A0A916ND69</accession>